<evidence type="ECO:0000256" key="1">
    <source>
        <dbReference type="ARBA" id="ARBA00023002"/>
    </source>
</evidence>
<organism evidence="2 3">
    <name type="scientific">Cellvibrio fibrivorans</name>
    <dbReference type="NCBI Taxonomy" id="126350"/>
    <lineage>
        <taxon>Bacteria</taxon>
        <taxon>Pseudomonadati</taxon>
        <taxon>Pseudomonadota</taxon>
        <taxon>Gammaproteobacteria</taxon>
        <taxon>Cellvibrionales</taxon>
        <taxon>Cellvibrionaceae</taxon>
        <taxon>Cellvibrio</taxon>
    </lineage>
</organism>
<evidence type="ECO:0000313" key="3">
    <source>
        <dbReference type="Proteomes" id="UP001253595"/>
    </source>
</evidence>
<dbReference type="Pfam" id="PF13738">
    <property type="entry name" value="Pyr_redox_3"/>
    <property type="match status" value="1"/>
</dbReference>
<dbReference type="PRINTS" id="PR00368">
    <property type="entry name" value="FADPNR"/>
</dbReference>
<dbReference type="PANTHER" id="PTHR43539:SF38">
    <property type="entry name" value="INDOLE-3-PYRUVATE MONOOXYGENASE YUCCA6"/>
    <property type="match status" value="1"/>
</dbReference>
<dbReference type="InterPro" id="IPR050982">
    <property type="entry name" value="Auxin_biosynth/cation_transpt"/>
</dbReference>
<comment type="caution">
    <text evidence="2">The sequence shown here is derived from an EMBL/GenBank/DDBJ whole genome shotgun (WGS) entry which is preliminary data.</text>
</comment>
<gene>
    <name evidence="2" type="ORF">J2X05_000567</name>
</gene>
<dbReference type="InterPro" id="IPR036188">
    <property type="entry name" value="FAD/NAD-bd_sf"/>
</dbReference>
<keyword evidence="3" id="KW-1185">Reference proteome</keyword>
<reference evidence="2 3" key="1">
    <citation type="submission" date="2023-07" db="EMBL/GenBank/DDBJ databases">
        <title>Sorghum-associated microbial communities from plants grown in Nebraska, USA.</title>
        <authorList>
            <person name="Schachtman D."/>
        </authorList>
    </citation>
    <scope>NUCLEOTIDE SEQUENCE [LARGE SCALE GENOMIC DNA]</scope>
    <source>
        <strain evidence="2 3">BE190</strain>
    </source>
</reference>
<evidence type="ECO:0000313" key="2">
    <source>
        <dbReference type="EMBL" id="MDR7088564.1"/>
    </source>
</evidence>
<dbReference type="PANTHER" id="PTHR43539">
    <property type="entry name" value="FLAVIN-BINDING MONOOXYGENASE-LIKE PROTEIN (AFU_ORTHOLOGUE AFUA_4G09220)"/>
    <property type="match status" value="1"/>
</dbReference>
<dbReference type="Gene3D" id="3.50.50.60">
    <property type="entry name" value="FAD/NAD(P)-binding domain"/>
    <property type="match status" value="2"/>
</dbReference>
<dbReference type="Proteomes" id="UP001253595">
    <property type="component" value="Unassembled WGS sequence"/>
</dbReference>
<keyword evidence="1" id="KW-0560">Oxidoreductase</keyword>
<name>A0ABU1UTQ0_9GAMM</name>
<accession>A0ABU1UTQ0</accession>
<dbReference type="RefSeq" id="WP_310068373.1">
    <property type="nucleotide sequence ID" value="NZ_JAVDVX010000001.1"/>
</dbReference>
<dbReference type="SUPFAM" id="SSF51905">
    <property type="entry name" value="FAD/NAD(P)-binding domain"/>
    <property type="match status" value="1"/>
</dbReference>
<proteinExistence type="predicted"/>
<dbReference type="PRINTS" id="PR00411">
    <property type="entry name" value="PNDRDTASEI"/>
</dbReference>
<protein>
    <submittedName>
        <fullName evidence="2">Thioredoxin reductase</fullName>
    </submittedName>
</protein>
<sequence length="529" mass="59933">MLIPEGMIDYLIIGAGPAGLQLGYYLEKHGKNYVILESGDVAGSFFKTHPRHGKLISINKVYTGYSDKEINLRWDWNSLLTEDDDECSFTSFSKRYFPAAENMVDYLGAYAEKFSLNIKYNSAVTSVERSESEFLIKTASENIYRARRVIVATGVSKPWIPNIDGIESATNYCDMDTNPDIYKNKKVLILGKGNSAFETGDSLVETAAVIHLCSPNSLKMAWSTHYVGHLRAVNNNLLDTYQLKSQNAILDADVESIKKNGEQFSVTFKYRHAEDEVETLTYDHVIVCTGFRFDSSIFNESCKPTLCARNKFPAQNPNWESVNVPGLYFAGTITQYLDYKKFMSGFIHGFRYNVRTLFNLLMCKYEEKELPQVKLPVIAEVLAADIIDRVNQASSLWQQPGFLCDAYVRSGEGIVCYKDLPVDYIKTEPLFAKREMYVLTLEFGQQKFDNPFAVARIARDNAKQAEDSNFLHPVIRHMNANALLSEHHIIEDLSAEWKEPEHIVPLVAYLHKAVNNNISNVKTEALEAV</sequence>
<dbReference type="EMBL" id="JAVDVX010000001">
    <property type="protein sequence ID" value="MDR7088564.1"/>
    <property type="molecule type" value="Genomic_DNA"/>
</dbReference>